<feature type="region of interest" description="Disordered" evidence="1">
    <location>
        <begin position="103"/>
        <end position="124"/>
    </location>
</feature>
<evidence type="ECO:0000313" key="2">
    <source>
        <dbReference type="EMBL" id="KAJ1208804.1"/>
    </source>
</evidence>
<name>A0AAV7W476_PLEWA</name>
<feature type="region of interest" description="Disordered" evidence="1">
    <location>
        <begin position="38"/>
        <end position="89"/>
    </location>
</feature>
<protein>
    <submittedName>
        <fullName evidence="2">Uncharacterized protein</fullName>
    </submittedName>
</protein>
<keyword evidence="3" id="KW-1185">Reference proteome</keyword>
<evidence type="ECO:0000313" key="3">
    <source>
        <dbReference type="Proteomes" id="UP001066276"/>
    </source>
</evidence>
<dbReference type="EMBL" id="JANPWB010000002">
    <property type="protein sequence ID" value="KAJ1208804.1"/>
    <property type="molecule type" value="Genomic_DNA"/>
</dbReference>
<organism evidence="2 3">
    <name type="scientific">Pleurodeles waltl</name>
    <name type="common">Iberian ribbed newt</name>
    <dbReference type="NCBI Taxonomy" id="8319"/>
    <lineage>
        <taxon>Eukaryota</taxon>
        <taxon>Metazoa</taxon>
        <taxon>Chordata</taxon>
        <taxon>Craniata</taxon>
        <taxon>Vertebrata</taxon>
        <taxon>Euteleostomi</taxon>
        <taxon>Amphibia</taxon>
        <taxon>Batrachia</taxon>
        <taxon>Caudata</taxon>
        <taxon>Salamandroidea</taxon>
        <taxon>Salamandridae</taxon>
        <taxon>Pleurodelinae</taxon>
        <taxon>Pleurodeles</taxon>
    </lineage>
</organism>
<comment type="caution">
    <text evidence="2">The sequence shown here is derived from an EMBL/GenBank/DDBJ whole genome shotgun (WGS) entry which is preliminary data.</text>
</comment>
<dbReference type="AlphaFoldDB" id="A0AAV7W476"/>
<dbReference type="Proteomes" id="UP001066276">
    <property type="component" value="Chromosome 1_2"/>
</dbReference>
<reference evidence="2" key="1">
    <citation type="journal article" date="2022" name="bioRxiv">
        <title>Sequencing and chromosome-scale assembly of the giantPleurodeles waltlgenome.</title>
        <authorList>
            <person name="Brown T."/>
            <person name="Elewa A."/>
            <person name="Iarovenko S."/>
            <person name="Subramanian E."/>
            <person name="Araus A.J."/>
            <person name="Petzold A."/>
            <person name="Susuki M."/>
            <person name="Suzuki K.-i.T."/>
            <person name="Hayashi T."/>
            <person name="Toyoda A."/>
            <person name="Oliveira C."/>
            <person name="Osipova E."/>
            <person name="Leigh N.D."/>
            <person name="Simon A."/>
            <person name="Yun M.H."/>
        </authorList>
    </citation>
    <scope>NUCLEOTIDE SEQUENCE</scope>
    <source>
        <strain evidence="2">20211129_DDA</strain>
        <tissue evidence="2">Liver</tissue>
    </source>
</reference>
<proteinExistence type="predicted"/>
<evidence type="ECO:0000256" key="1">
    <source>
        <dbReference type="SAM" id="MobiDB-lite"/>
    </source>
</evidence>
<accession>A0AAV7W476</accession>
<gene>
    <name evidence="2" type="ORF">NDU88_004187</name>
</gene>
<sequence length="124" mass="12553">MGDRRWQTAATSTNAVNCSSLPGAISPPCCLAAGKETATDPQTHRGCGGIAGDASPSGPRAQQIGAPQTYQLRSRRGHGKGAGGTAPRGLGCNVQELTLPFAAGPTHQVGGHKEELVTSAGHQQ</sequence>